<dbReference type="CDD" id="cd01483">
    <property type="entry name" value="E1_enzyme_family"/>
    <property type="match status" value="1"/>
</dbReference>
<dbReference type="HOGENOM" id="CLU_013325_8_0_12"/>
<accession>B5RNM4</accession>
<reference evidence="2 3" key="1">
    <citation type="journal article" date="2008" name="PLoS Genet.">
        <title>The genome of Borrelia recurrentis, the agent of deadly louse-borne relapsing fever, is a degraded subset of tick-borne Borrelia duttonii.</title>
        <authorList>
            <person name="Lescot M."/>
            <person name="Audic S."/>
            <person name="Robert C."/>
            <person name="Nguyen T.T."/>
            <person name="Blanc G."/>
            <person name="Cutler S.J."/>
            <person name="Wincker P."/>
            <person name="Couloux A."/>
            <person name="Claverie J.-M."/>
            <person name="Raoult D."/>
            <person name="Drancourt M."/>
        </authorList>
    </citation>
    <scope>NUCLEOTIDE SEQUENCE [LARGE SCALE GENOMIC DNA]</scope>
    <source>
        <strain evidence="2 3">Ly</strain>
    </source>
</reference>
<organism evidence="2 3">
    <name type="scientific">Borrelia duttonii (strain Ly)</name>
    <dbReference type="NCBI Taxonomy" id="412419"/>
    <lineage>
        <taxon>Bacteria</taxon>
        <taxon>Pseudomonadati</taxon>
        <taxon>Spirochaetota</taxon>
        <taxon>Spirochaetia</taxon>
        <taxon>Spirochaetales</taxon>
        <taxon>Borreliaceae</taxon>
        <taxon>Borrelia</taxon>
    </lineage>
</organism>
<name>B5RNM4_BORDL</name>
<dbReference type="GO" id="GO:0005737">
    <property type="term" value="C:cytoplasm"/>
    <property type="evidence" value="ECO:0007669"/>
    <property type="project" value="TreeGrafter"/>
</dbReference>
<keyword evidence="2" id="KW-0614">Plasmid</keyword>
<dbReference type="GO" id="GO:0008641">
    <property type="term" value="F:ubiquitin-like modifier activating enzyme activity"/>
    <property type="evidence" value="ECO:0007669"/>
    <property type="project" value="InterPro"/>
</dbReference>
<gene>
    <name evidence="2" type="ordered locus">BDU_14004</name>
</gene>
<dbReference type="PANTHER" id="PTHR10953">
    <property type="entry name" value="UBIQUITIN-ACTIVATING ENZYME E1"/>
    <property type="match status" value="1"/>
</dbReference>
<geneLocation type="plasmid" evidence="2 3">
    <name>pl23b</name>
</geneLocation>
<dbReference type="EMBL" id="CP000981">
    <property type="protein sequence ID" value="ACH93960.1"/>
    <property type="molecule type" value="Genomic_DNA"/>
</dbReference>
<dbReference type="Pfam" id="PF00899">
    <property type="entry name" value="ThiF"/>
    <property type="match status" value="1"/>
</dbReference>
<dbReference type="Proteomes" id="UP000000611">
    <property type="component" value="Plasmid pl23b"/>
</dbReference>
<dbReference type="KEGG" id="bdu:BDU_14004"/>
<evidence type="ECO:0000313" key="2">
    <source>
        <dbReference type="EMBL" id="ACH93960.1"/>
    </source>
</evidence>
<feature type="domain" description="THIF-type NAD/FAD binding fold" evidence="1">
    <location>
        <begin position="119"/>
        <end position="355"/>
    </location>
</feature>
<dbReference type="PANTHER" id="PTHR10953:SF247">
    <property type="entry name" value="SLL6053 PROTEIN"/>
    <property type="match status" value="1"/>
</dbReference>
<evidence type="ECO:0000313" key="3">
    <source>
        <dbReference type="Proteomes" id="UP000000611"/>
    </source>
</evidence>
<proteinExistence type="predicted"/>
<dbReference type="Gene3D" id="3.40.50.720">
    <property type="entry name" value="NAD(P)-binding Rossmann-like Domain"/>
    <property type="match status" value="1"/>
</dbReference>
<dbReference type="InterPro" id="IPR035985">
    <property type="entry name" value="Ubiquitin-activating_enz"/>
</dbReference>
<dbReference type="InterPro" id="IPR045886">
    <property type="entry name" value="ThiF/MoeB/HesA"/>
</dbReference>
<evidence type="ECO:0000259" key="1">
    <source>
        <dbReference type="Pfam" id="PF00899"/>
    </source>
</evidence>
<dbReference type="GO" id="GO:0016779">
    <property type="term" value="F:nucleotidyltransferase activity"/>
    <property type="evidence" value="ECO:0007669"/>
    <property type="project" value="TreeGrafter"/>
</dbReference>
<protein>
    <submittedName>
        <fullName evidence="2">Uncharacterized conserved protein</fullName>
    </submittedName>
</protein>
<dbReference type="AlphaFoldDB" id="B5RNM4"/>
<sequence length="359" mass="41088">MLDFKYSEVIKMIYIKNPTSFFNKSTLGNLVNLGQFQIEVDDNLFEKLLDIVIFAQEKKTYEELISFASENHIDNKIIKLALDNKILIPFYTHTHAQNNIYLKNKYFLDLLLTNPENFNLEKKHIIIIGCGGIGNFMTYSLSTLGLGFITFIDEDKIEESNLNRQFLFDYDFIGANKVDIIEKKIRSINKTIKTQKYKQKVSTKLLKSILCNSKIKPSLIVLSADDDYCLPLINKFCIEHSVPFINIGYLNDFSVIGPFYIPNISSCSYCTDIGVVKMSSSSIIEDKITLANKDYQAPSFFTNNAIASSMAIIDIIFYFGGEYKNINSLNKRIGISNHDFSLHSINIEKNKFCKCNKNL</sequence>
<dbReference type="InterPro" id="IPR000594">
    <property type="entry name" value="ThiF_NAD_FAD-bd"/>
</dbReference>
<keyword evidence="3" id="KW-1185">Reference proteome</keyword>
<dbReference type="GO" id="GO:0004792">
    <property type="term" value="F:thiosulfate-cyanide sulfurtransferase activity"/>
    <property type="evidence" value="ECO:0007669"/>
    <property type="project" value="TreeGrafter"/>
</dbReference>
<dbReference type="SUPFAM" id="SSF69572">
    <property type="entry name" value="Activating enzymes of the ubiquitin-like proteins"/>
    <property type="match status" value="1"/>
</dbReference>